<evidence type="ECO:0000256" key="1">
    <source>
        <dbReference type="SAM" id="MobiDB-lite"/>
    </source>
</evidence>
<feature type="compositionally biased region" description="Low complexity" evidence="1">
    <location>
        <begin position="1788"/>
        <end position="1807"/>
    </location>
</feature>
<feature type="region of interest" description="Disordered" evidence="1">
    <location>
        <begin position="686"/>
        <end position="818"/>
    </location>
</feature>
<dbReference type="EMBL" id="JAPDMQ010000283">
    <property type="protein sequence ID" value="KAK0528150.1"/>
    <property type="molecule type" value="Genomic_DNA"/>
</dbReference>
<feature type="compositionally biased region" description="Polar residues" evidence="1">
    <location>
        <begin position="686"/>
        <end position="698"/>
    </location>
</feature>
<feature type="compositionally biased region" description="Low complexity" evidence="1">
    <location>
        <begin position="1899"/>
        <end position="1922"/>
    </location>
</feature>
<evidence type="ECO:0000313" key="3">
    <source>
        <dbReference type="Proteomes" id="UP001176521"/>
    </source>
</evidence>
<feature type="region of interest" description="Disordered" evidence="1">
    <location>
        <begin position="1115"/>
        <end position="1307"/>
    </location>
</feature>
<feature type="compositionally biased region" description="Low complexity" evidence="1">
    <location>
        <begin position="708"/>
        <end position="723"/>
    </location>
</feature>
<name>A0AAN6G9C5_9BASI</name>
<feature type="compositionally biased region" description="Polar residues" evidence="1">
    <location>
        <begin position="221"/>
        <end position="240"/>
    </location>
</feature>
<feature type="region of interest" description="Disordered" evidence="1">
    <location>
        <begin position="1411"/>
        <end position="1459"/>
    </location>
</feature>
<feature type="region of interest" description="Disordered" evidence="1">
    <location>
        <begin position="845"/>
        <end position="867"/>
    </location>
</feature>
<dbReference type="PANTHER" id="PTHR37327">
    <property type="entry name" value="CHROMOSOME 1, WHOLE GENOME SHOTGUN SEQUENCE"/>
    <property type="match status" value="1"/>
</dbReference>
<protein>
    <recommendedName>
        <fullName evidence="4">MIT domain-containing protein</fullName>
    </recommendedName>
</protein>
<dbReference type="PANTHER" id="PTHR37327:SF1">
    <property type="entry name" value="MICROTUBULE INTERACTING AND TRANSPORT DOMAIN-CONTAINING PROTEIN"/>
    <property type="match status" value="1"/>
</dbReference>
<feature type="compositionally biased region" description="Polar residues" evidence="1">
    <location>
        <begin position="1221"/>
        <end position="1243"/>
    </location>
</feature>
<feature type="compositionally biased region" description="Low complexity" evidence="1">
    <location>
        <begin position="785"/>
        <end position="801"/>
    </location>
</feature>
<feature type="region of interest" description="Disordered" evidence="1">
    <location>
        <begin position="1596"/>
        <end position="1721"/>
    </location>
</feature>
<comment type="caution">
    <text evidence="2">The sequence shown here is derived from an EMBL/GenBank/DDBJ whole genome shotgun (WGS) entry which is preliminary data.</text>
</comment>
<feature type="region of interest" description="Disordered" evidence="1">
    <location>
        <begin position="1491"/>
        <end position="1542"/>
    </location>
</feature>
<feature type="compositionally biased region" description="Low complexity" evidence="1">
    <location>
        <begin position="369"/>
        <end position="394"/>
    </location>
</feature>
<keyword evidence="3" id="KW-1185">Reference proteome</keyword>
<gene>
    <name evidence="2" type="ORF">OC842_004642</name>
</gene>
<feature type="compositionally biased region" description="Low complexity" evidence="1">
    <location>
        <begin position="1137"/>
        <end position="1156"/>
    </location>
</feature>
<feature type="compositionally biased region" description="Low complexity" evidence="1">
    <location>
        <begin position="1277"/>
        <end position="1289"/>
    </location>
</feature>
<feature type="compositionally biased region" description="Polar residues" evidence="1">
    <location>
        <begin position="1175"/>
        <end position="1185"/>
    </location>
</feature>
<accession>A0AAN6G9C5</accession>
<feature type="region of interest" description="Disordered" evidence="1">
    <location>
        <begin position="479"/>
        <end position="674"/>
    </location>
</feature>
<feature type="compositionally biased region" description="Polar residues" evidence="1">
    <location>
        <begin position="1253"/>
        <end position="1270"/>
    </location>
</feature>
<organism evidence="2 3">
    <name type="scientific">Tilletia horrida</name>
    <dbReference type="NCBI Taxonomy" id="155126"/>
    <lineage>
        <taxon>Eukaryota</taxon>
        <taxon>Fungi</taxon>
        <taxon>Dikarya</taxon>
        <taxon>Basidiomycota</taxon>
        <taxon>Ustilaginomycotina</taxon>
        <taxon>Exobasidiomycetes</taxon>
        <taxon>Tilletiales</taxon>
        <taxon>Tilletiaceae</taxon>
        <taxon>Tilletia</taxon>
    </lineage>
</organism>
<evidence type="ECO:0000313" key="2">
    <source>
        <dbReference type="EMBL" id="KAK0528150.1"/>
    </source>
</evidence>
<proteinExistence type="predicted"/>
<feature type="compositionally biased region" description="Polar residues" evidence="1">
    <location>
        <begin position="1504"/>
        <end position="1534"/>
    </location>
</feature>
<feature type="compositionally biased region" description="Basic and acidic residues" evidence="1">
    <location>
        <begin position="731"/>
        <end position="745"/>
    </location>
</feature>
<feature type="compositionally biased region" description="Polar residues" evidence="1">
    <location>
        <begin position="581"/>
        <end position="605"/>
    </location>
</feature>
<feature type="compositionally biased region" description="Polar residues" evidence="1">
    <location>
        <begin position="1817"/>
        <end position="1831"/>
    </location>
</feature>
<feature type="compositionally biased region" description="Polar residues" evidence="1">
    <location>
        <begin position="1657"/>
        <end position="1669"/>
    </location>
</feature>
<sequence length="2270" mass="230803">MSERIARSAQPFSSSSSSSSTSSPFPPTESTLGAIRSFSSSSSSSSSHGSSGQQHTRTTSSERDTETDFAFPGSKHERDFSLGSPSSSRFLHLGHNSLGSVGHVAGKPSQDRASGSTSPSRHMQSAAAAAAASGQAPRKINSRGMRLGAQLRKPGSSNGHTSEPAQPSSLAISGLSDRAEPKSSTSTFASTTDGSSGIPEESADYGIGSSSEASFPRGHSKGSSESAPDGVLSTTSTLASSRGAAVEDSSSSKVGTSAQPTSTATAAAAAAASQPASSTNSGPTPPRPPRKLGGRVAALAAKLSGNDLASAARSPVPSPTRAVAGGPGHRQQSSGTLGSSTAAELANLSAAPRGAGTDSVASASPSIPTPGSGASPVPSASSASPAQAPGGFSPRTSSLRRHTPQSSLGSVRKLGEAVANFGASLTQGHAGSKTESRRGSSDLRRQRTISTGSDVTGLSPAGLMAAATVDGSFANRRISEDVLSQGRPSSEIGGRSSPARTSPIPPAGAPNAGLSINPSSASRSPASPPPRSPRRMKDSASRAAELSNSPSSPTPTPAAVARSAGAGGSVSSSSSGGKEANTGSASASQKDASTVRASSLASYTESVRSRSRSSVRSRSGSAEAIRAAAAMAAATAAGNQERDGEDAQKAAAAAPPTAAGAAEAEAVGDVSSSSLADSSMIVNNGMGSALESSANTSQRRSDLTVDTSLQSVSSKASSAEPSSGGTAARSGSDDSVLHSAVEKHGPSAWAGGSAHPLSANSSGWAPGTSATSSPFGAASPVLGNASTPTATSASGHSASMSQGGGASGSHQQHTKTLGRLSRLTYARNDGVSVFGLGGPHGGGKGWSDYSAPNSAAPRSPTMQGSSNGFAASFGAAVQGASGGPGSVAGSSRGGSVSIPSGANSLRASVDANGTSAGSPLGLAIAHANVSAGMNGPAASSVAGSHGLTLGLSPDLNQSAVFGVGGVTSGAAEAGPMSSPAPFKLLSAALSSARNSLPVGALRSEGRDRDLAERSHLAAVEEASVAHEGAPNGRAMGAPQDDALTGLGIEHGPGRPAAHRIAAASGPRASLPALSGLPPQRELLLPALQSVRSAFEGHDHRRDTFSFGSGSAFSGQRPLSALIDDPAPGASSSKDESQQSSSAVSSVISSGTRSASAFGWSRSGEGGPSHGRDSASPPTTGESASMASGGRMMLKEPLTGERERMKLNRKPSHPTLVEEAEQNPSVSTSSAQKSQEHSSVSTDTVVEPFLGPESTPTQNNAKSGRAESSTAGRRDSNARPAANGAAATPTEPSRVRQGPGPEDEIEGLTIQRRPDGGFTYLDANGQPLGSKTVLTLAIEKAQNAVMLDSSNQVPEAISAYKHALRLLEEVMERIAPKPGQRPKPNREEERRRLVIIHDTYADRIRLLSAIRGASSKSPHGTKASLSQQAQKAKVAPQSTFNADMIPQRPKGPAGLDQPQRSDGFHEALAAANEERRGSLRNAASADLLRTRRPSAISAERPVSLAANSGSTESETYNLSSEDQGPASASTLNSSGRVGLDDDSKRDSLATALSSHTLTPRNHLAQTAIAEKQHMPKISIQPESPESRQARLSEVPLTSEIVLGPSRSPQLPVGKLDGSQHRRTGSDGSGRSGSVSRNRRQSASTSPTRQRSIPDGLKTPTTPYFDTSSQLHMEDDSSPKPGPSRPTSEWSAAPSDGPAEKERTNTLGVGLMSPPQMLGDGDNVRLRPLSAFTESGASQAASDGHPSEAEADLDRALAGLDASLSQLSQERIYGTVRATGRRQSRASLHSTAAGGDKAAAAAMAAMSGTPGPPGRRQKTLSTTSKPDSISNRGDGSRAPTEFPRMGGAEGGPDPEAEQRAIGSSGRQRSSSQPAPKRPPIPFSFMNGGPAPPMPRLTRKGSTSSTHALSPSAAAAAMSRAGSTANSSIRPGPGGQSGFRFPSPSPSAVSTFAPSEAPMSGSAYYDENGQPRTAGAFDLFPSGLPSVQYSGVPSFATQVSNSALPGVSMDPGAHDYSQLFPMPANVIMRPFYVLRQIQTSLSNGAHLTRKLYAPKNLWDSASQQSGPAKIALLDLKVRMLDLVATGMEPVEAGGKALLQPPIISQPGLLAMQATKFARQLDEFELLLMDVQNTLAQKMGSVEPVVGKKNKNAFGSIGSKLKGSFGGLTSSNKGLDSPTDYIFSLSRLCDKLGHLDQHVQSVLRAQSGASENDMRSPGTETYAALPTEVRVSIEAKLKRTSDWLANVLLCFVLRDIALVLDRYTKRASIPFVEG</sequence>
<feature type="compositionally biased region" description="Basic and acidic residues" evidence="1">
    <location>
        <begin position="432"/>
        <end position="445"/>
    </location>
</feature>
<dbReference type="Proteomes" id="UP001176521">
    <property type="component" value="Unassembled WGS sequence"/>
</dbReference>
<evidence type="ECO:0008006" key="4">
    <source>
        <dbReference type="Google" id="ProtNLM"/>
    </source>
</evidence>
<feature type="compositionally biased region" description="Low complexity" evidence="1">
    <location>
        <begin position="616"/>
        <end position="637"/>
    </location>
</feature>
<feature type="compositionally biased region" description="Low complexity" evidence="1">
    <location>
        <begin position="650"/>
        <end position="674"/>
    </location>
</feature>
<feature type="compositionally biased region" description="Polar residues" evidence="1">
    <location>
        <begin position="330"/>
        <end position="342"/>
    </location>
</feature>
<feature type="compositionally biased region" description="Polar residues" evidence="1">
    <location>
        <begin position="758"/>
        <end position="774"/>
    </location>
</feature>
<feature type="compositionally biased region" description="Low complexity" evidence="1">
    <location>
        <begin position="256"/>
        <end position="279"/>
    </location>
</feature>
<feature type="compositionally biased region" description="Low complexity" evidence="1">
    <location>
        <begin position="1860"/>
        <end position="1870"/>
    </location>
</feature>
<feature type="region of interest" description="Disordered" evidence="1">
    <location>
        <begin position="1774"/>
        <end position="1960"/>
    </location>
</feature>
<feature type="region of interest" description="Disordered" evidence="1">
    <location>
        <begin position="1"/>
        <end position="461"/>
    </location>
</feature>
<feature type="compositionally biased region" description="Low complexity" evidence="1">
    <location>
        <begin position="11"/>
        <end position="59"/>
    </location>
</feature>
<feature type="compositionally biased region" description="Polar residues" evidence="1">
    <location>
        <begin position="111"/>
        <end position="123"/>
    </location>
</feature>
<feature type="compositionally biased region" description="Polar residues" evidence="1">
    <location>
        <begin position="182"/>
        <end position="195"/>
    </location>
</feature>
<feature type="compositionally biased region" description="Polar residues" evidence="1">
    <location>
        <begin position="1413"/>
        <end position="1440"/>
    </location>
</feature>
<feature type="region of interest" description="Disordered" evidence="1">
    <location>
        <begin position="1022"/>
        <end position="1063"/>
    </location>
</feature>
<reference evidence="2" key="1">
    <citation type="journal article" date="2023" name="PhytoFront">
        <title>Draft Genome Resources of Seven Strains of Tilletia horrida, Causal Agent of Kernel Smut of Rice.</title>
        <authorList>
            <person name="Khanal S."/>
            <person name="Antony Babu S."/>
            <person name="Zhou X.G."/>
        </authorList>
    </citation>
    <scope>NUCLEOTIDE SEQUENCE</scope>
    <source>
        <strain evidence="2">TX3</strain>
    </source>
</reference>
<feature type="compositionally biased region" description="Polar residues" evidence="1">
    <location>
        <begin position="155"/>
        <end position="171"/>
    </location>
</feature>
<dbReference type="SUPFAM" id="SSF116846">
    <property type="entry name" value="MIT domain"/>
    <property type="match status" value="1"/>
</dbReference>
<feature type="compositionally biased region" description="Low complexity" evidence="1">
    <location>
        <begin position="557"/>
        <end position="577"/>
    </location>
</feature>
<dbReference type="InterPro" id="IPR036181">
    <property type="entry name" value="MIT_dom_sf"/>
</dbReference>